<dbReference type="InterPro" id="IPR012340">
    <property type="entry name" value="NA-bd_OB-fold"/>
</dbReference>
<dbReference type="Proteomes" id="UP000178336">
    <property type="component" value="Unassembled WGS sequence"/>
</dbReference>
<evidence type="ECO:0000256" key="4">
    <source>
        <dbReference type="ARBA" id="ARBA00023172"/>
    </source>
</evidence>
<evidence type="ECO:0000256" key="2">
    <source>
        <dbReference type="ARBA" id="ARBA00021310"/>
    </source>
</evidence>
<dbReference type="GO" id="GO:0006310">
    <property type="term" value="P:DNA recombination"/>
    <property type="evidence" value="ECO:0007669"/>
    <property type="project" value="UniProtKB-UniRule"/>
</dbReference>
<name>A0A1F5GSU4_9BACT</name>
<dbReference type="PANTHER" id="PTHR33991:SF1">
    <property type="entry name" value="DNA REPAIR PROTEIN RECO"/>
    <property type="match status" value="1"/>
</dbReference>
<dbReference type="GO" id="GO:0043590">
    <property type="term" value="C:bacterial nucleoid"/>
    <property type="evidence" value="ECO:0007669"/>
    <property type="project" value="TreeGrafter"/>
</dbReference>
<evidence type="ECO:0000256" key="3">
    <source>
        <dbReference type="ARBA" id="ARBA00022763"/>
    </source>
</evidence>
<evidence type="ECO:0000313" key="10">
    <source>
        <dbReference type="Proteomes" id="UP000178336"/>
    </source>
</evidence>
<protein>
    <recommendedName>
        <fullName evidence="2 7">DNA repair protein RecO</fullName>
    </recommendedName>
    <alternativeName>
        <fullName evidence="6 7">Recombination protein O</fullName>
    </alternativeName>
</protein>
<dbReference type="InterPro" id="IPR022572">
    <property type="entry name" value="DNA_rep/recomb_RecO_N"/>
</dbReference>
<dbReference type="SUPFAM" id="SSF50249">
    <property type="entry name" value="Nucleic acid-binding proteins"/>
    <property type="match status" value="1"/>
</dbReference>
<dbReference type="STRING" id="1797724.A3A48_03385"/>
<evidence type="ECO:0000256" key="1">
    <source>
        <dbReference type="ARBA" id="ARBA00007452"/>
    </source>
</evidence>
<comment type="similarity">
    <text evidence="1 7">Belongs to the RecO family.</text>
</comment>
<dbReference type="Gene3D" id="1.20.1440.120">
    <property type="entry name" value="Recombination protein O, C-terminal domain"/>
    <property type="match status" value="1"/>
</dbReference>
<comment type="function">
    <text evidence="7">Involved in DNA repair and RecF pathway recombination.</text>
</comment>
<accession>A0A1F5GSU4</accession>
<dbReference type="HAMAP" id="MF_00201">
    <property type="entry name" value="RecO"/>
    <property type="match status" value="1"/>
</dbReference>
<keyword evidence="5 7" id="KW-0234">DNA repair</keyword>
<dbReference type="InterPro" id="IPR003717">
    <property type="entry name" value="RecO"/>
</dbReference>
<proteinExistence type="inferred from homology"/>
<dbReference type="AlphaFoldDB" id="A0A1F5GSU4"/>
<evidence type="ECO:0000313" key="9">
    <source>
        <dbReference type="EMBL" id="OGD94934.1"/>
    </source>
</evidence>
<dbReference type="InterPro" id="IPR042242">
    <property type="entry name" value="RecO_C"/>
</dbReference>
<reference evidence="9 10" key="1">
    <citation type="journal article" date="2016" name="Nat. Commun.">
        <title>Thousands of microbial genomes shed light on interconnected biogeochemical processes in an aquifer system.</title>
        <authorList>
            <person name="Anantharaman K."/>
            <person name="Brown C.T."/>
            <person name="Hug L.A."/>
            <person name="Sharon I."/>
            <person name="Castelle C.J."/>
            <person name="Probst A.J."/>
            <person name="Thomas B.C."/>
            <person name="Singh A."/>
            <person name="Wilkins M.J."/>
            <person name="Karaoz U."/>
            <person name="Brodie E.L."/>
            <person name="Williams K.H."/>
            <person name="Hubbard S.S."/>
            <person name="Banfield J.F."/>
        </authorList>
    </citation>
    <scope>NUCLEOTIDE SEQUENCE [LARGE SCALE GENOMIC DNA]</scope>
</reference>
<dbReference type="PANTHER" id="PTHR33991">
    <property type="entry name" value="DNA REPAIR PROTEIN RECO"/>
    <property type="match status" value="1"/>
</dbReference>
<dbReference type="SUPFAM" id="SSF57863">
    <property type="entry name" value="ArfGap/RecO-like zinc finger"/>
    <property type="match status" value="1"/>
</dbReference>
<evidence type="ECO:0000256" key="7">
    <source>
        <dbReference type="HAMAP-Rule" id="MF_00201"/>
    </source>
</evidence>
<evidence type="ECO:0000259" key="8">
    <source>
        <dbReference type="Pfam" id="PF11967"/>
    </source>
</evidence>
<dbReference type="EMBL" id="MFBN01000034">
    <property type="protein sequence ID" value="OGD94934.1"/>
    <property type="molecule type" value="Genomic_DNA"/>
</dbReference>
<dbReference type="InterPro" id="IPR037278">
    <property type="entry name" value="ARFGAP/RecO"/>
</dbReference>
<keyword evidence="3 7" id="KW-0227">DNA damage</keyword>
<dbReference type="Pfam" id="PF11967">
    <property type="entry name" value="RecO_N"/>
    <property type="match status" value="1"/>
</dbReference>
<dbReference type="GO" id="GO:0006302">
    <property type="term" value="P:double-strand break repair"/>
    <property type="evidence" value="ECO:0007669"/>
    <property type="project" value="TreeGrafter"/>
</dbReference>
<dbReference type="Pfam" id="PF02565">
    <property type="entry name" value="RecO_C"/>
    <property type="match status" value="1"/>
</dbReference>
<dbReference type="NCBIfam" id="TIGR00613">
    <property type="entry name" value="reco"/>
    <property type="match status" value="1"/>
</dbReference>
<comment type="caution">
    <text evidence="9">The sequence shown here is derived from an EMBL/GenBank/DDBJ whole genome shotgun (WGS) entry which is preliminary data.</text>
</comment>
<sequence length="209" mass="24116">MYYRTEGVILFRRNFGEADRILTFYTRDLGKLYALAKGVRRPKSRKGGHVEIGNWCKIFIAKGKNLDLLNEVETKKAYGISDFSPHKANKIFHLLELVDKLTAEKQKNIKVFSLLIEFLQKIVNAEDFKLLSIVFKIKLLSLLGFFSAKNLSNSANRNLYLFIEDEGWDEIKKKINLNNQGYLKVTSFLDSIIESITQSKLNTIRFING</sequence>
<feature type="domain" description="DNA replication/recombination mediator RecO N-terminal" evidence="8">
    <location>
        <begin position="1"/>
        <end position="77"/>
    </location>
</feature>
<evidence type="ECO:0000256" key="6">
    <source>
        <dbReference type="ARBA" id="ARBA00033409"/>
    </source>
</evidence>
<keyword evidence="4 7" id="KW-0233">DNA recombination</keyword>
<dbReference type="Gene3D" id="2.40.50.140">
    <property type="entry name" value="Nucleic acid-binding proteins"/>
    <property type="match status" value="1"/>
</dbReference>
<evidence type="ECO:0000256" key="5">
    <source>
        <dbReference type="ARBA" id="ARBA00023204"/>
    </source>
</evidence>
<organism evidence="9 10">
    <name type="scientific">Candidatus Curtissbacteria bacterium RIFCSPLOWO2_01_FULL_37_9</name>
    <dbReference type="NCBI Taxonomy" id="1797724"/>
    <lineage>
        <taxon>Bacteria</taxon>
        <taxon>Candidatus Curtissiibacteriota</taxon>
    </lineage>
</organism>
<gene>
    <name evidence="7" type="primary">recO</name>
    <name evidence="9" type="ORF">A3A48_03385</name>
</gene>